<sequence length="43" mass="5004">MSDSNQLIYPQHRHLIPNLPVYATFEILQELVKDSLYFILSVG</sequence>
<gene>
    <name evidence="1" type="ORF">OOU_Y34scaffold01093g2</name>
</gene>
<protein>
    <submittedName>
        <fullName evidence="1">Uncharacterized protein</fullName>
    </submittedName>
</protein>
<name>A0AA97NLX0_PYRO3</name>
<reference evidence="1" key="1">
    <citation type="journal article" date="2012" name="PLoS Genet.">
        <title>Comparative analysis of the genomes of two field isolates of the rice blast fungus Magnaporthe oryzae.</title>
        <authorList>
            <person name="Xue M."/>
            <person name="Yang J."/>
            <person name="Li Z."/>
            <person name="Hu S."/>
            <person name="Yao N."/>
            <person name="Dean R.A."/>
            <person name="Zhao W."/>
            <person name="Shen M."/>
            <person name="Zhang H."/>
            <person name="Li C."/>
            <person name="Liu L."/>
            <person name="Cao L."/>
            <person name="Xu X."/>
            <person name="Xing Y."/>
            <person name="Hsiang T."/>
            <person name="Zhang Z."/>
            <person name="Xu J.R."/>
            <person name="Peng Y.L."/>
        </authorList>
    </citation>
    <scope>NUCLEOTIDE SEQUENCE</scope>
    <source>
        <strain evidence="1">Y34</strain>
    </source>
</reference>
<proteinExistence type="predicted"/>
<accession>A0AA97NLX0</accession>
<dbReference type="EMBL" id="JH793370">
    <property type="protein sequence ID" value="ELQ32546.1"/>
    <property type="molecule type" value="Genomic_DNA"/>
</dbReference>
<dbReference type="AlphaFoldDB" id="A0AA97NLX0"/>
<evidence type="ECO:0000313" key="1">
    <source>
        <dbReference type="EMBL" id="ELQ32546.1"/>
    </source>
</evidence>
<dbReference type="Proteomes" id="UP000011086">
    <property type="component" value="Unassembled WGS sequence"/>
</dbReference>
<organism evidence="1">
    <name type="scientific">Pyricularia oryzae (strain Y34)</name>
    <name type="common">Rice blast fungus</name>
    <name type="synonym">Magnaporthe oryzae</name>
    <dbReference type="NCBI Taxonomy" id="1143189"/>
    <lineage>
        <taxon>Eukaryota</taxon>
        <taxon>Fungi</taxon>
        <taxon>Dikarya</taxon>
        <taxon>Ascomycota</taxon>
        <taxon>Pezizomycotina</taxon>
        <taxon>Sordariomycetes</taxon>
        <taxon>Sordariomycetidae</taxon>
        <taxon>Magnaporthales</taxon>
        <taxon>Pyriculariaceae</taxon>
        <taxon>Pyricularia</taxon>
    </lineage>
</organism>